<keyword evidence="8" id="KW-1185">Reference proteome</keyword>
<gene>
    <name evidence="7" type="ORF">MEBOL_006268</name>
</gene>
<keyword evidence="4" id="KW-0067">ATP-binding</keyword>
<dbReference type="PANTHER" id="PTHR43289:SF6">
    <property type="entry name" value="SERINE_THREONINE-PROTEIN KINASE NEKL-3"/>
    <property type="match status" value="1"/>
</dbReference>
<dbReference type="PROSITE" id="PS50011">
    <property type="entry name" value="PROTEIN_KINASE_DOM"/>
    <property type="match status" value="1"/>
</dbReference>
<dbReference type="GO" id="GO:0005524">
    <property type="term" value="F:ATP binding"/>
    <property type="evidence" value="ECO:0007669"/>
    <property type="project" value="UniProtKB-KW"/>
</dbReference>
<accession>A0A250IM07</accession>
<evidence type="ECO:0000259" key="6">
    <source>
        <dbReference type="PROSITE" id="PS50011"/>
    </source>
</evidence>
<dbReference type="Gene3D" id="3.30.200.20">
    <property type="entry name" value="Phosphorylase Kinase, domain 1"/>
    <property type="match status" value="1"/>
</dbReference>
<dbReference type="Gene3D" id="1.10.510.10">
    <property type="entry name" value="Transferase(Phosphotransferase) domain 1"/>
    <property type="match status" value="1"/>
</dbReference>
<dbReference type="Gene3D" id="1.25.40.10">
    <property type="entry name" value="Tetratricopeptide repeat domain"/>
    <property type="match status" value="2"/>
</dbReference>
<dbReference type="PROSITE" id="PS00108">
    <property type="entry name" value="PROTEIN_KINASE_ST"/>
    <property type="match status" value="1"/>
</dbReference>
<dbReference type="KEGG" id="mbd:MEBOL_006268"/>
<evidence type="ECO:0000313" key="8">
    <source>
        <dbReference type="Proteomes" id="UP000217289"/>
    </source>
</evidence>
<evidence type="ECO:0000256" key="4">
    <source>
        <dbReference type="ARBA" id="ARBA00022840"/>
    </source>
</evidence>
<dbReference type="AlphaFoldDB" id="A0A250IM07"/>
<dbReference type="InterPro" id="IPR000719">
    <property type="entry name" value="Prot_kinase_dom"/>
</dbReference>
<evidence type="ECO:0000256" key="3">
    <source>
        <dbReference type="ARBA" id="ARBA00022777"/>
    </source>
</evidence>
<proteinExistence type="predicted"/>
<feature type="domain" description="Protein kinase" evidence="6">
    <location>
        <begin position="39"/>
        <end position="311"/>
    </location>
</feature>
<dbReference type="GO" id="GO:0004674">
    <property type="term" value="F:protein serine/threonine kinase activity"/>
    <property type="evidence" value="ECO:0007669"/>
    <property type="project" value="TreeGrafter"/>
</dbReference>
<organism evidence="7 8">
    <name type="scientific">Melittangium boletus DSM 14713</name>
    <dbReference type="NCBI Taxonomy" id="1294270"/>
    <lineage>
        <taxon>Bacteria</taxon>
        <taxon>Pseudomonadati</taxon>
        <taxon>Myxococcota</taxon>
        <taxon>Myxococcia</taxon>
        <taxon>Myxococcales</taxon>
        <taxon>Cystobacterineae</taxon>
        <taxon>Archangiaceae</taxon>
        <taxon>Melittangium</taxon>
    </lineage>
</organism>
<name>A0A250IM07_9BACT</name>
<dbReference type="CDD" id="cd14014">
    <property type="entry name" value="STKc_PknB_like"/>
    <property type="match status" value="1"/>
</dbReference>
<keyword evidence="1" id="KW-0808">Transferase</keyword>
<evidence type="ECO:0000256" key="5">
    <source>
        <dbReference type="SAM" id="MobiDB-lite"/>
    </source>
</evidence>
<keyword evidence="3" id="KW-0418">Kinase</keyword>
<dbReference type="PANTHER" id="PTHR43289">
    <property type="entry name" value="MITOGEN-ACTIVATED PROTEIN KINASE KINASE KINASE 20-RELATED"/>
    <property type="match status" value="1"/>
</dbReference>
<dbReference type="InterPro" id="IPR008271">
    <property type="entry name" value="Ser/Thr_kinase_AS"/>
</dbReference>
<dbReference type="Pfam" id="PF00069">
    <property type="entry name" value="Pkinase"/>
    <property type="match status" value="1"/>
</dbReference>
<dbReference type="EMBL" id="CP022163">
    <property type="protein sequence ID" value="ATB32779.1"/>
    <property type="molecule type" value="Genomic_DNA"/>
</dbReference>
<reference evidence="7 8" key="1">
    <citation type="submission" date="2017-06" db="EMBL/GenBank/DDBJ databases">
        <authorList>
            <person name="Kim H.J."/>
            <person name="Triplett B.A."/>
        </authorList>
    </citation>
    <scope>NUCLEOTIDE SEQUENCE [LARGE SCALE GENOMIC DNA]</scope>
    <source>
        <strain evidence="7 8">DSM 14713</strain>
    </source>
</reference>
<dbReference type="InterPro" id="IPR011990">
    <property type="entry name" value="TPR-like_helical_dom_sf"/>
</dbReference>
<keyword evidence="2" id="KW-0547">Nucleotide-binding</keyword>
<protein>
    <recommendedName>
        <fullName evidence="6">Protein kinase domain-containing protein</fullName>
    </recommendedName>
</protein>
<evidence type="ECO:0000256" key="1">
    <source>
        <dbReference type="ARBA" id="ARBA00022679"/>
    </source>
</evidence>
<feature type="region of interest" description="Disordered" evidence="5">
    <location>
        <begin position="312"/>
        <end position="361"/>
    </location>
</feature>
<dbReference type="SMART" id="SM00028">
    <property type="entry name" value="TPR"/>
    <property type="match status" value="7"/>
</dbReference>
<evidence type="ECO:0000256" key="2">
    <source>
        <dbReference type="ARBA" id="ARBA00022741"/>
    </source>
</evidence>
<sequence length="919" mass="100305">MSRRPRSAGKSSDTFIPPKARHEAVARRLAEGELIAGRYRVLSFVDEGAMGAVYAVEDQSLRERVALKTLHVQGVSAPRMVKRFKRELRLARRVTHPNVCRVFDLGEHTPAAAAGEDASFAFLTMEFLEGETLEAHLRRQGRMTPERILPLAEQMAAALDAAHAARIIHRDFKSGNVMLVPSGSGALRAVVTDFGLARGEGVEDDVSTQEGALLGTLGYMSPEQVECRTLSPASDLYSFGVVLFEMVTGQLPFLGDTPMVMAIKRLFEPPPSPGSRVPGLPASWDAALRRCLARQPEERFPSASRAVEALRGAIPTPRASPPETPSSTPFADMMSSPPPSASRKSSRGTARHEVRGALPTHPEAAHLYAEGLLALRGHESPLAIERLERVVELEPGFAQGHSALAAACKLSFLESRARASARRALELSEGLPREERLWVVARYHDAHAEWAQAIEAYRTLSEFFPGNVEYGTALVSAQVSAGLVREALVSLEALRRFPELEDGDARIDLAAATATMMAGDFPASRRHAEWAVARAQRLGHALIVASALVAWAFAMRNLGESARVLPSLEEAVRLFLSRGERGGAARAITARSIVLIDLGRMRDAEGSLATVVRVARELQNQALEAEALGNAGWLSCHLGDMELALKRSRRTTALYRQLEMRAEEATFVVQTGMVLRRRGDLDEAQRLLEQSRQALNIVFGDEYSEGWASYELGLLFLDRGELATARGWLERTLELRRARDLKPFIAETELALARVALEAGRFEEALSLVERVCAAYAEQRQQTLEGLAQAVRAQVLLAGKEPKRAREALARAQALTRHSEHVLVTSEVSLTEARVALRVGTPEERRAALGTVQALLEQAARGHMGSLQLEARLVRASLERMDGEAEAIAELKKIEAEAGRLGYRVLAGKASAAMKGRVP</sequence>
<dbReference type="RefSeq" id="WP_170115632.1">
    <property type="nucleotide sequence ID" value="NZ_CP022163.1"/>
</dbReference>
<evidence type="ECO:0000313" key="7">
    <source>
        <dbReference type="EMBL" id="ATB32779.1"/>
    </source>
</evidence>
<dbReference type="Proteomes" id="UP000217289">
    <property type="component" value="Chromosome"/>
</dbReference>
<dbReference type="Pfam" id="PF13424">
    <property type="entry name" value="TPR_12"/>
    <property type="match status" value="1"/>
</dbReference>
<dbReference type="SUPFAM" id="SSF48452">
    <property type="entry name" value="TPR-like"/>
    <property type="match status" value="2"/>
</dbReference>
<dbReference type="InterPro" id="IPR019734">
    <property type="entry name" value="TPR_rpt"/>
</dbReference>
<dbReference type="InterPro" id="IPR011009">
    <property type="entry name" value="Kinase-like_dom_sf"/>
</dbReference>
<dbReference type="SUPFAM" id="SSF56112">
    <property type="entry name" value="Protein kinase-like (PK-like)"/>
    <property type="match status" value="1"/>
</dbReference>